<dbReference type="InterPro" id="IPR024028">
    <property type="entry name" value="PNKP_bac"/>
</dbReference>
<dbReference type="Pfam" id="PF00149">
    <property type="entry name" value="Metallophos"/>
    <property type="match status" value="1"/>
</dbReference>
<dbReference type="SUPFAM" id="SSF52540">
    <property type="entry name" value="P-loop containing nucleoside triphosphate hydrolases"/>
    <property type="match status" value="1"/>
</dbReference>
<dbReference type="Gene3D" id="3.60.21.10">
    <property type="match status" value="1"/>
</dbReference>
<feature type="domain" description="Calcineurin-like phosphoesterase" evidence="1">
    <location>
        <begin position="180"/>
        <end position="376"/>
    </location>
</feature>
<dbReference type="Pfam" id="PF16542">
    <property type="entry name" value="PNKP_ligase"/>
    <property type="match status" value="1"/>
</dbReference>
<dbReference type="Pfam" id="PF13671">
    <property type="entry name" value="AAA_33"/>
    <property type="match status" value="1"/>
</dbReference>
<dbReference type="Gene3D" id="3.40.50.300">
    <property type="entry name" value="P-loop containing nucleotide triphosphate hydrolases"/>
    <property type="match status" value="1"/>
</dbReference>
<dbReference type="InterPro" id="IPR029052">
    <property type="entry name" value="Metallo-depent_PP-like"/>
</dbReference>
<comment type="caution">
    <text evidence="3">The sequence shown here is derived from an EMBL/GenBank/DDBJ whole genome shotgun (WGS) entry which is preliminary data.</text>
</comment>
<accession>A0ABP9WXJ3</accession>
<keyword evidence="4" id="KW-1185">Reference proteome</keyword>
<dbReference type="InterPro" id="IPR027417">
    <property type="entry name" value="P-loop_NTPase"/>
</dbReference>
<dbReference type="SUPFAM" id="SSF56091">
    <property type="entry name" value="DNA ligase/mRNA capping enzyme, catalytic domain"/>
    <property type="match status" value="1"/>
</dbReference>
<dbReference type="PANTHER" id="PTHR42850">
    <property type="entry name" value="METALLOPHOSPHOESTERASE"/>
    <property type="match status" value="1"/>
</dbReference>
<sequence length="854" mass="96025">MELGIPELSLVVLIGASGSGKSTFAQRYFKPTEIISSDACRAMLTDDETDQSVSADAFDLVYTIAAKRLALGRLTVIDATNVQAEARKPLLALARHYHVWPVAIVLHTPERVCLERNLGRPNRDFGDFVVKRQIDNLRRSLRTLHDEGFRVVHSVTPEHVDAVEIVRQRAWSNRKAEHGPFDIIGDVHGCYPELERLLLELGYSINLTPGHNYGFTVTPPAGRRAVFVGDLVDRGPDSIGVLRLVMSMVETGAALCVPGNHDDKLARALAGRKVKQTHGLAETMQALAETDEDFRQTVRQFIEGLVSHLIFDDGKLVVAHAGMKQELQGRMSKRVREFALYGETTGETDEFGLPVRYPWAKEYRGEGLVVYGHTPIPQPEWLNNTVDIDTGCAFGGALTALRYPEREFVRVPAFAQYAIPKRPLEMNATQLSAQQAHDQVLDLSDFQGKLQISTSLINQINLREEQTSAALEVISRFAIEPQWLIYLPPTMSPSETSQLGSFLEHPVEALEYYRRAGVNEVVCEAKHMGSRAIVIICRNSEVARERFGVAGEQIGVCYTRTGRRFFSDPELEMAFLQRLQQAITKLNWWESFDSGWFALDCEVLPWSAKAHDLIQNQYAPVGAAATVSMSAAQAALRQTVTRMPESVELQALIAHTQLRQQAVQGYVEAYQHYCWPVRSLDDLKLAPFHLLACEQRPFYDRDHEWHMQTLAALAEAEPRLMLATPYRVVDLHDQASVEQTIAWWQKLTAAGGEGIVIKPKQWVVQNSRGIVQPAIKCRGAEYLRIIYGPEYDLPENLERLRQRGLSSKRSLALREFALGLEALDRFVNREPLRRVHECVFGVLALESEPIDPRL</sequence>
<organism evidence="3 4">
    <name type="scientific">Herpetosiphon gulosus</name>
    <dbReference type="NCBI Taxonomy" id="1973496"/>
    <lineage>
        <taxon>Bacteria</taxon>
        <taxon>Bacillati</taxon>
        <taxon>Chloroflexota</taxon>
        <taxon>Chloroflexia</taxon>
        <taxon>Herpetosiphonales</taxon>
        <taxon>Herpetosiphonaceae</taxon>
        <taxon>Herpetosiphon</taxon>
    </lineage>
</organism>
<name>A0ABP9WXJ3_9CHLR</name>
<evidence type="ECO:0000259" key="1">
    <source>
        <dbReference type="Pfam" id="PF00149"/>
    </source>
</evidence>
<proteinExistence type="predicted"/>
<dbReference type="Proteomes" id="UP001428290">
    <property type="component" value="Unassembled WGS sequence"/>
</dbReference>
<evidence type="ECO:0000313" key="4">
    <source>
        <dbReference type="Proteomes" id="UP001428290"/>
    </source>
</evidence>
<dbReference type="Gene3D" id="3.30.470.30">
    <property type="entry name" value="DNA ligase/mRNA capping enzyme"/>
    <property type="match status" value="1"/>
</dbReference>
<dbReference type="PANTHER" id="PTHR42850:SF7">
    <property type="entry name" value="BIS(5'-NUCLEOSYL)-TETRAPHOSPHATASE PRPE [ASYMMETRICAL]"/>
    <property type="match status" value="1"/>
</dbReference>
<evidence type="ECO:0000259" key="2">
    <source>
        <dbReference type="Pfam" id="PF16542"/>
    </source>
</evidence>
<dbReference type="NCBIfam" id="TIGR04075">
    <property type="entry name" value="bacter_Pnkp"/>
    <property type="match status" value="1"/>
</dbReference>
<gene>
    <name evidence="3" type="primary">apaH</name>
    <name evidence="3" type="ORF">Hgul01_01637</name>
</gene>
<feature type="domain" description="Polynucleotide kinase-phosphatase ligase" evidence="2">
    <location>
        <begin position="469"/>
        <end position="849"/>
    </location>
</feature>
<dbReference type="InterPro" id="IPR041780">
    <property type="entry name" value="MPP_PrpE-like"/>
</dbReference>
<evidence type="ECO:0000313" key="3">
    <source>
        <dbReference type="EMBL" id="GAA5527844.1"/>
    </source>
</evidence>
<dbReference type="SUPFAM" id="SSF56300">
    <property type="entry name" value="Metallo-dependent phosphatases"/>
    <property type="match status" value="1"/>
</dbReference>
<dbReference type="InterPro" id="IPR006186">
    <property type="entry name" value="Ser/Thr-sp_prot-phosphatase"/>
</dbReference>
<reference evidence="3 4" key="1">
    <citation type="submission" date="2024-02" db="EMBL/GenBank/DDBJ databases">
        <title>Herpetosiphon gulosus NBRC 112829.</title>
        <authorList>
            <person name="Ichikawa N."/>
            <person name="Katano-Makiyama Y."/>
            <person name="Hidaka K."/>
        </authorList>
    </citation>
    <scope>NUCLEOTIDE SEQUENCE [LARGE SCALE GENOMIC DNA]</scope>
    <source>
        <strain evidence="3 4">NBRC 112829</strain>
    </source>
</reference>
<dbReference type="CDD" id="cd07423">
    <property type="entry name" value="MPP_Prp_like"/>
    <property type="match status" value="1"/>
</dbReference>
<dbReference type="EMBL" id="BAABRU010000005">
    <property type="protein sequence ID" value="GAA5527844.1"/>
    <property type="molecule type" value="Genomic_DNA"/>
</dbReference>
<dbReference type="RefSeq" id="WP_345721460.1">
    <property type="nucleotide sequence ID" value="NZ_BAABRU010000005.1"/>
</dbReference>
<dbReference type="InterPro" id="IPR004843">
    <property type="entry name" value="Calcineurin-like_PHP"/>
</dbReference>
<protein>
    <submittedName>
        <fullName evidence="3">Bis(5'-nucleosyl)-tetraphosphatase, symmetrical</fullName>
    </submittedName>
</protein>
<dbReference type="PRINTS" id="PR00114">
    <property type="entry name" value="STPHPHTASE"/>
</dbReference>
<dbReference type="InterPro" id="IPR032380">
    <property type="entry name" value="PNKP_ligase_dom"/>
</dbReference>
<dbReference type="InterPro" id="IPR050126">
    <property type="entry name" value="Ap4A_hydrolase"/>
</dbReference>